<dbReference type="CDD" id="cd05253">
    <property type="entry name" value="UDP_GE_SDE_e"/>
    <property type="match status" value="1"/>
</dbReference>
<dbReference type="OrthoDB" id="9811743at2"/>
<dbReference type="PANTHER" id="PTHR43574">
    <property type="entry name" value="EPIMERASE-RELATED"/>
    <property type="match status" value="1"/>
</dbReference>
<protein>
    <submittedName>
        <fullName evidence="3">NAD-dependent epimerase</fullName>
    </submittedName>
</protein>
<dbReference type="SUPFAM" id="SSF51735">
    <property type="entry name" value="NAD(P)-binding Rossmann-fold domains"/>
    <property type="match status" value="1"/>
</dbReference>
<dbReference type="Proteomes" id="UP000441455">
    <property type="component" value="Unassembled WGS sequence"/>
</dbReference>
<name>A0A6N7VKP1_ACIFE</name>
<gene>
    <name evidence="3" type="ORF">FX155_03220</name>
</gene>
<comment type="caution">
    <text evidence="3">The sequence shown here is derived from an EMBL/GenBank/DDBJ whole genome shotgun (WGS) entry which is preliminary data.</text>
</comment>
<dbReference type="EMBL" id="VULN01000003">
    <property type="protein sequence ID" value="MSS81620.1"/>
    <property type="molecule type" value="Genomic_DNA"/>
</dbReference>
<dbReference type="Gene3D" id="3.40.50.720">
    <property type="entry name" value="NAD(P)-binding Rossmann-like Domain"/>
    <property type="match status" value="1"/>
</dbReference>
<evidence type="ECO:0000256" key="1">
    <source>
        <dbReference type="ARBA" id="ARBA00023027"/>
    </source>
</evidence>
<dbReference type="Pfam" id="PF01370">
    <property type="entry name" value="Epimerase"/>
    <property type="match status" value="1"/>
</dbReference>
<dbReference type="PRINTS" id="PR01713">
    <property type="entry name" value="NUCEPIMERASE"/>
</dbReference>
<evidence type="ECO:0000313" key="4">
    <source>
        <dbReference type="Proteomes" id="UP000441455"/>
    </source>
</evidence>
<evidence type="ECO:0000259" key="2">
    <source>
        <dbReference type="Pfam" id="PF01370"/>
    </source>
</evidence>
<proteinExistence type="predicted"/>
<accession>A0A6N7VKP1</accession>
<dbReference type="InterPro" id="IPR001509">
    <property type="entry name" value="Epimerase_deHydtase"/>
</dbReference>
<organism evidence="3 4">
    <name type="scientific">Acidaminococcus fermentans</name>
    <dbReference type="NCBI Taxonomy" id="905"/>
    <lineage>
        <taxon>Bacteria</taxon>
        <taxon>Bacillati</taxon>
        <taxon>Bacillota</taxon>
        <taxon>Negativicutes</taxon>
        <taxon>Acidaminococcales</taxon>
        <taxon>Acidaminococcaceae</taxon>
        <taxon>Acidaminococcus</taxon>
    </lineage>
</organism>
<feature type="domain" description="NAD-dependent epimerase/dehydratase" evidence="2">
    <location>
        <begin position="10"/>
        <end position="258"/>
    </location>
</feature>
<dbReference type="InterPro" id="IPR036291">
    <property type="entry name" value="NAD(P)-bd_dom_sf"/>
</dbReference>
<sequence>MEPFDANKKILITGAAGFIGYHLARRLLSLGARVAGLDNMNAYYDVQLKKDRLARLELYPAFSFTQGDLADKETVDRTFGDFRPDIVVNLAAQAGVRYSIDHPREYIDSNIVGFFNILEACRHFQPEHLLFASSSSVYGNQKKTPFATTDNVDHPISLYAATKKSDELMAYTYCHLYGIPATGLRFFTVYGPFGRPDMAYFKFTNKIMKGEPITIFNQGDMYRDFTYVDDIVTGIQNMLCHPPKANEEGDRYKIYNIGNNHPEKLMTFIETLEKALGKTAEKEYLPMQPGDVYQTYADVSELERDFGFRPSTTITEGLGKFAQWYREYYHVE</sequence>
<dbReference type="RefSeq" id="WP_154487763.1">
    <property type="nucleotide sequence ID" value="NZ_VULN01000003.1"/>
</dbReference>
<dbReference type="AlphaFoldDB" id="A0A6N7VKP1"/>
<keyword evidence="1" id="KW-0520">NAD</keyword>
<evidence type="ECO:0000313" key="3">
    <source>
        <dbReference type="EMBL" id="MSS81620.1"/>
    </source>
</evidence>
<reference evidence="3 4" key="1">
    <citation type="submission" date="2019-08" db="EMBL/GenBank/DDBJ databases">
        <title>In-depth cultivation of the pig gut microbiome towards novel bacterial diversity and tailored functional studies.</title>
        <authorList>
            <person name="Wylensek D."/>
            <person name="Hitch T.C.A."/>
            <person name="Clavel T."/>
        </authorList>
    </citation>
    <scope>NUCLEOTIDE SEQUENCE [LARGE SCALE GENOMIC DNA]</scope>
    <source>
        <strain evidence="3 4">WCA-389-WT-5B</strain>
    </source>
</reference>